<dbReference type="GO" id="GO:0046872">
    <property type="term" value="F:metal ion binding"/>
    <property type="evidence" value="ECO:0007669"/>
    <property type="project" value="UniProtKB-KW"/>
</dbReference>
<dbReference type="EMBL" id="FRAM01000004">
    <property type="protein sequence ID" value="SHK64883.1"/>
    <property type="molecule type" value="Genomic_DNA"/>
</dbReference>
<keyword evidence="8 9" id="KW-0289">Folate biosynthesis</keyword>
<dbReference type="SUPFAM" id="SSF51717">
    <property type="entry name" value="Dihydropteroate synthetase-like"/>
    <property type="match status" value="1"/>
</dbReference>
<dbReference type="STRING" id="216903.SAMN05444371_3166"/>
<gene>
    <name evidence="11" type="ORF">SAMN05444371_3166</name>
</gene>
<dbReference type="Gene3D" id="3.20.20.20">
    <property type="entry name" value="Dihydropteroate synthase-like"/>
    <property type="match status" value="1"/>
</dbReference>
<accession>A0A1M6U6T6</accession>
<keyword evidence="6 9" id="KW-0479">Metal-binding</keyword>
<dbReference type="PROSITE" id="PS00793">
    <property type="entry name" value="DHPS_2"/>
    <property type="match status" value="1"/>
</dbReference>
<dbReference type="PROSITE" id="PS00792">
    <property type="entry name" value="DHPS_1"/>
    <property type="match status" value="1"/>
</dbReference>
<dbReference type="PANTHER" id="PTHR20941">
    <property type="entry name" value="FOLATE SYNTHESIS PROTEINS"/>
    <property type="match status" value="1"/>
</dbReference>
<evidence type="ECO:0000256" key="9">
    <source>
        <dbReference type="RuleBase" id="RU361205"/>
    </source>
</evidence>
<keyword evidence="7 9" id="KW-0460">Magnesium</keyword>
<evidence type="ECO:0000256" key="8">
    <source>
        <dbReference type="ARBA" id="ARBA00022909"/>
    </source>
</evidence>
<dbReference type="CDD" id="cd00739">
    <property type="entry name" value="DHPS"/>
    <property type="match status" value="1"/>
</dbReference>
<comment type="cofactor">
    <cofactor evidence="2 9">
        <name>Mg(2+)</name>
        <dbReference type="ChEBI" id="CHEBI:18420"/>
    </cofactor>
</comment>
<dbReference type="PANTHER" id="PTHR20941:SF1">
    <property type="entry name" value="FOLIC ACID SYNTHESIS PROTEIN FOL1"/>
    <property type="match status" value="1"/>
</dbReference>
<evidence type="ECO:0000256" key="4">
    <source>
        <dbReference type="ARBA" id="ARBA00012458"/>
    </source>
</evidence>
<keyword evidence="12" id="KW-1185">Reference proteome</keyword>
<organism evidence="11 12">
    <name type="scientific">Epilithonimonas mollis</name>
    <dbReference type="NCBI Taxonomy" id="216903"/>
    <lineage>
        <taxon>Bacteria</taxon>
        <taxon>Pseudomonadati</taxon>
        <taxon>Bacteroidota</taxon>
        <taxon>Flavobacteriia</taxon>
        <taxon>Flavobacteriales</taxon>
        <taxon>Weeksellaceae</taxon>
        <taxon>Chryseobacterium group</taxon>
        <taxon>Epilithonimonas</taxon>
    </lineage>
</organism>
<dbReference type="Proteomes" id="UP000184498">
    <property type="component" value="Unassembled WGS sequence"/>
</dbReference>
<feature type="domain" description="Pterin-binding" evidence="10">
    <location>
        <begin position="28"/>
        <end position="277"/>
    </location>
</feature>
<evidence type="ECO:0000259" key="10">
    <source>
        <dbReference type="PROSITE" id="PS50972"/>
    </source>
</evidence>
<dbReference type="AlphaFoldDB" id="A0A1M6U6T6"/>
<evidence type="ECO:0000256" key="1">
    <source>
        <dbReference type="ARBA" id="ARBA00000012"/>
    </source>
</evidence>
<dbReference type="UniPathway" id="UPA00077">
    <property type="reaction ID" value="UER00156"/>
</dbReference>
<evidence type="ECO:0000256" key="7">
    <source>
        <dbReference type="ARBA" id="ARBA00022842"/>
    </source>
</evidence>
<keyword evidence="5 9" id="KW-0808">Transferase</keyword>
<dbReference type="InterPro" id="IPR011005">
    <property type="entry name" value="Dihydropteroate_synth-like_sf"/>
</dbReference>
<reference evidence="12" key="1">
    <citation type="submission" date="2016-11" db="EMBL/GenBank/DDBJ databases">
        <authorList>
            <person name="Varghese N."/>
            <person name="Submissions S."/>
        </authorList>
    </citation>
    <scope>NUCLEOTIDE SEQUENCE [LARGE SCALE GENOMIC DNA]</scope>
    <source>
        <strain evidence="12">DSM 18016</strain>
    </source>
</reference>
<sequence>MVFSYKMSNQSQFFSISCNGKLIDLSRPTLMGILNLTPDSFSDGGKYNNEKKALLQAENLLENGATIIDIGAQSTRPNADFLKAGEEIKRIGNTISLIKKTFPESLISLDTFYSDVVKFGYNEGIDIVNDISAGQFDAELLDTVSNAGLPYILMHISSCYESMHEKVKFEDIIMSINRFFSEKINVLQQKGINDIILDPGFGFGKTVEDQYKMINDFEYIGFGRYPVLAGISKKSFIYKPLGKYANEVDNETLELHHKLLEKGADIIRLHNPETLKL</sequence>
<dbReference type="GO" id="GO:0046654">
    <property type="term" value="P:tetrahydrofolate biosynthetic process"/>
    <property type="evidence" value="ECO:0007669"/>
    <property type="project" value="UniProtKB-UniPathway"/>
</dbReference>
<name>A0A1M6U6T6_9FLAO</name>
<evidence type="ECO:0000256" key="6">
    <source>
        <dbReference type="ARBA" id="ARBA00022723"/>
    </source>
</evidence>
<comment type="function">
    <text evidence="9">Catalyzes the condensation of para-aminobenzoate (pABA) with 6-hydroxymethyl-7,8-dihydropterin diphosphate (DHPt-PP) to form 7,8-dihydropteroate (H2Pte), the immediate precursor of folate derivatives.</text>
</comment>
<evidence type="ECO:0000256" key="5">
    <source>
        <dbReference type="ARBA" id="ARBA00022679"/>
    </source>
</evidence>
<dbReference type="GO" id="GO:0046656">
    <property type="term" value="P:folic acid biosynthetic process"/>
    <property type="evidence" value="ECO:0007669"/>
    <property type="project" value="UniProtKB-KW"/>
</dbReference>
<evidence type="ECO:0000256" key="3">
    <source>
        <dbReference type="ARBA" id="ARBA00004763"/>
    </source>
</evidence>
<dbReference type="InterPro" id="IPR000489">
    <property type="entry name" value="Pterin-binding_dom"/>
</dbReference>
<dbReference type="InterPro" id="IPR045031">
    <property type="entry name" value="DHP_synth-like"/>
</dbReference>
<protein>
    <recommendedName>
        <fullName evidence="4 9">Dihydropteroate synthase</fullName>
        <shortName evidence="9">DHPS</shortName>
        <ecNumber evidence="4 9">2.5.1.15</ecNumber>
    </recommendedName>
    <alternativeName>
        <fullName evidence="9">Dihydropteroate pyrophosphorylase</fullName>
    </alternativeName>
</protein>
<dbReference type="InterPro" id="IPR006390">
    <property type="entry name" value="DHP_synth_dom"/>
</dbReference>
<evidence type="ECO:0000313" key="12">
    <source>
        <dbReference type="Proteomes" id="UP000184498"/>
    </source>
</evidence>
<comment type="similarity">
    <text evidence="9">Belongs to the DHPS family.</text>
</comment>
<proteinExistence type="inferred from homology"/>
<dbReference type="GO" id="GO:0004156">
    <property type="term" value="F:dihydropteroate synthase activity"/>
    <property type="evidence" value="ECO:0007669"/>
    <property type="project" value="UniProtKB-EC"/>
</dbReference>
<evidence type="ECO:0000256" key="2">
    <source>
        <dbReference type="ARBA" id="ARBA00001946"/>
    </source>
</evidence>
<dbReference type="Pfam" id="PF00809">
    <property type="entry name" value="Pterin_bind"/>
    <property type="match status" value="1"/>
</dbReference>
<evidence type="ECO:0000313" key="11">
    <source>
        <dbReference type="EMBL" id="SHK64883.1"/>
    </source>
</evidence>
<dbReference type="NCBIfam" id="TIGR01496">
    <property type="entry name" value="DHPS"/>
    <property type="match status" value="1"/>
</dbReference>
<comment type="pathway">
    <text evidence="3 9">Cofactor biosynthesis; tetrahydrofolate biosynthesis; 7,8-dihydrofolate from 2-amino-4-hydroxy-6-hydroxymethyl-7,8-dihydropteridine diphosphate and 4-aminobenzoate: step 1/2.</text>
</comment>
<dbReference type="PROSITE" id="PS51257">
    <property type="entry name" value="PROKAR_LIPOPROTEIN"/>
    <property type="match status" value="1"/>
</dbReference>
<comment type="catalytic activity">
    <reaction evidence="1">
        <text>(7,8-dihydropterin-6-yl)methyl diphosphate + 4-aminobenzoate = 7,8-dihydropteroate + diphosphate</text>
        <dbReference type="Rhea" id="RHEA:19949"/>
        <dbReference type="ChEBI" id="CHEBI:17836"/>
        <dbReference type="ChEBI" id="CHEBI:17839"/>
        <dbReference type="ChEBI" id="CHEBI:33019"/>
        <dbReference type="ChEBI" id="CHEBI:72950"/>
        <dbReference type="EC" id="2.5.1.15"/>
    </reaction>
</comment>
<dbReference type="GO" id="GO:0005829">
    <property type="term" value="C:cytosol"/>
    <property type="evidence" value="ECO:0007669"/>
    <property type="project" value="TreeGrafter"/>
</dbReference>
<dbReference type="PROSITE" id="PS50972">
    <property type="entry name" value="PTERIN_BINDING"/>
    <property type="match status" value="1"/>
</dbReference>
<dbReference type="EC" id="2.5.1.15" evidence="4 9"/>